<evidence type="ECO:0000256" key="4">
    <source>
        <dbReference type="ARBA" id="ARBA00048364"/>
    </source>
</evidence>
<gene>
    <name evidence="7" type="ORF">FSO04_18890</name>
</gene>
<dbReference type="AlphaFoldDB" id="A0A6N6WEC7"/>
<feature type="region of interest" description="Disordered" evidence="6">
    <location>
        <begin position="110"/>
        <end position="138"/>
    </location>
</feature>
<proteinExistence type="inferred from homology"/>
<sequence length="408" mass="46116">MERFFSSIGSPFRGSQPDEIEYGGGRHDAGASPITQRPVAFAEESPGRQVTASGVRNLLRRFRHGRRAGDPARTDTSAQVAETSPRLQRSLALDPHRTDELGRFVGQTQRLRSPIAESSSAQARSNYIESQQDDPPKVPGRLREKIKTVDSKLKQIKRANTEFYEYAKLSVGQTSEGSKPDWRTNQFDKKYLPLIAEMENQRNPGLNLHVFDKADECHEYIKQMAGARGTGNFRVVYPPFAGSRDHYVALDVRLRGERRPSIVVYESALAQTLSMFPAMFAPAKVKVVFNGIQNSEWDCVMFALNNALKSFKTHAEYADLLHRGGEVNSVPMPAVFRKHMHSRSALNHMPQADEIVTKAQTGPDAETLRERVNAYRTNRFGSQYSTSIEGFRLQEIRRVGEYLRSRKR</sequence>
<reference evidence="7 8" key="1">
    <citation type="journal article" date="2020" name="Int. J. Syst. Evol. Microbiol.">
        <title>Paraburkholderia madseniana sp. nov., a phenolic acid-degrading bacterium isolated from acidic forest soil.</title>
        <authorList>
            <person name="Wilhelm R.C."/>
            <person name="Murphy S.J.L."/>
            <person name="Feriancek N.M."/>
            <person name="Karasz D.C."/>
            <person name="DeRito C.M."/>
            <person name="Newman J.D."/>
            <person name="Buckley D.H."/>
        </authorList>
    </citation>
    <scope>NUCLEOTIDE SEQUENCE [LARGE SCALE GENOMIC DNA]</scope>
    <source>
        <strain evidence="7 8">RP11</strain>
    </source>
</reference>
<feature type="compositionally biased region" description="Polar residues" evidence="6">
    <location>
        <begin position="74"/>
        <end position="86"/>
    </location>
</feature>
<feature type="compositionally biased region" description="Polar residues" evidence="6">
    <location>
        <begin position="110"/>
        <end position="130"/>
    </location>
</feature>
<keyword evidence="1" id="KW-0808">Transferase</keyword>
<evidence type="ECO:0000256" key="6">
    <source>
        <dbReference type="SAM" id="MobiDB-lite"/>
    </source>
</evidence>
<evidence type="ECO:0000313" key="8">
    <source>
        <dbReference type="Proteomes" id="UP000463700"/>
    </source>
</evidence>
<name>A0A6N6WEC7_9BURK</name>
<evidence type="ECO:0000256" key="2">
    <source>
        <dbReference type="ARBA" id="ARBA00023315"/>
    </source>
</evidence>
<evidence type="ECO:0000313" key="7">
    <source>
        <dbReference type="EMBL" id="KAE8758451.1"/>
    </source>
</evidence>
<evidence type="ECO:0000256" key="3">
    <source>
        <dbReference type="ARBA" id="ARBA00023785"/>
    </source>
</evidence>
<comment type="similarity">
    <text evidence="3">Belongs to the acetyltransferase YopJ family.</text>
</comment>
<keyword evidence="2" id="KW-0012">Acyltransferase</keyword>
<dbReference type="RefSeq" id="WP_154561308.1">
    <property type="nucleotide sequence ID" value="NZ_VOSW01000033.1"/>
</dbReference>
<dbReference type="GO" id="GO:0016746">
    <property type="term" value="F:acyltransferase activity"/>
    <property type="evidence" value="ECO:0007669"/>
    <property type="project" value="UniProtKB-KW"/>
</dbReference>
<feature type="region of interest" description="Disordered" evidence="6">
    <location>
        <begin position="63"/>
        <end position="86"/>
    </location>
</feature>
<evidence type="ECO:0000256" key="1">
    <source>
        <dbReference type="ARBA" id="ARBA00022679"/>
    </source>
</evidence>
<dbReference type="InterPro" id="IPR005083">
    <property type="entry name" value="YopJ-like"/>
</dbReference>
<comment type="caution">
    <text evidence="7">The sequence shown here is derived from an EMBL/GenBank/DDBJ whole genome shotgun (WGS) entry which is preliminary data.</text>
</comment>
<comment type="catalytic activity">
    <reaction evidence="5">
        <text>L-seryl-[protein] + acetyl-CoA = O-acetyl-L-seryl-[protein] + CoA</text>
        <dbReference type="Rhea" id="RHEA:59392"/>
        <dbReference type="Rhea" id="RHEA-COMP:9863"/>
        <dbReference type="Rhea" id="RHEA-COMP:15352"/>
        <dbReference type="ChEBI" id="CHEBI:29999"/>
        <dbReference type="ChEBI" id="CHEBI:57287"/>
        <dbReference type="ChEBI" id="CHEBI:57288"/>
        <dbReference type="ChEBI" id="CHEBI:141128"/>
    </reaction>
    <physiologicalReaction direction="left-to-right" evidence="5">
        <dbReference type="Rhea" id="RHEA:59393"/>
    </physiologicalReaction>
</comment>
<organism evidence="7 8">
    <name type="scientific">Paraburkholderia madseniana</name>
    <dbReference type="NCBI Taxonomy" id="2599607"/>
    <lineage>
        <taxon>Bacteria</taxon>
        <taxon>Pseudomonadati</taxon>
        <taxon>Pseudomonadota</taxon>
        <taxon>Betaproteobacteria</taxon>
        <taxon>Burkholderiales</taxon>
        <taxon>Burkholderiaceae</taxon>
        <taxon>Paraburkholderia</taxon>
    </lineage>
</organism>
<feature type="region of interest" description="Disordered" evidence="6">
    <location>
        <begin position="1"/>
        <end position="50"/>
    </location>
</feature>
<dbReference type="Pfam" id="PF03421">
    <property type="entry name" value="Acetyltransf_14"/>
    <property type="match status" value="1"/>
</dbReference>
<accession>A0A6N6WEC7</accession>
<evidence type="ECO:0000256" key="5">
    <source>
        <dbReference type="ARBA" id="ARBA00048662"/>
    </source>
</evidence>
<protein>
    <submittedName>
        <fullName evidence="7">Avirulence protein</fullName>
    </submittedName>
</protein>
<dbReference type="EMBL" id="VOSW01000033">
    <property type="protein sequence ID" value="KAE8758451.1"/>
    <property type="molecule type" value="Genomic_DNA"/>
</dbReference>
<comment type="catalytic activity">
    <reaction evidence="4">
        <text>L-threonyl-[protein] + acetyl-CoA = O-acetyl-L-threonyl-[protein] + CoA</text>
        <dbReference type="Rhea" id="RHEA:65340"/>
        <dbReference type="Rhea" id="RHEA-COMP:11060"/>
        <dbReference type="Rhea" id="RHEA-COMP:16780"/>
        <dbReference type="ChEBI" id="CHEBI:30013"/>
        <dbReference type="ChEBI" id="CHEBI:57287"/>
        <dbReference type="ChEBI" id="CHEBI:57288"/>
        <dbReference type="ChEBI" id="CHEBI:141025"/>
    </reaction>
    <physiologicalReaction direction="left-to-right" evidence="4">
        <dbReference type="Rhea" id="RHEA:65341"/>
    </physiologicalReaction>
</comment>
<dbReference type="Proteomes" id="UP000463700">
    <property type="component" value="Unassembled WGS sequence"/>
</dbReference>
<dbReference type="OrthoDB" id="8945160at2"/>